<reference evidence="13" key="1">
    <citation type="journal article" date="2020" name="Front. Microbiol.">
        <title>A Mixed Infection of Helenium Virus S With Two Distinct Isolates of Butterbur Mosaic Virus, One of Which Has a Major Deletion in an Essential Gene.</title>
        <authorList>
            <person name="Hammond J."/>
            <person name="Reinsel M."/>
            <person name="Grinstead S."/>
            <person name="Lockhart B."/>
            <person name="Jordan R."/>
            <person name="Mollov D."/>
        </authorList>
    </citation>
    <scope>NUCLEOTIDE SEQUENCE</scope>
    <source>
        <strain evidence="12">HelVS-V</strain>
        <strain evidence="13">VR21</strain>
    </source>
</reference>
<dbReference type="Pfam" id="PF00286">
    <property type="entry name" value="Flexi_CP"/>
    <property type="match status" value="1"/>
</dbReference>
<keyword evidence="8" id="KW-0687">Ribonucleoprotein</keyword>
<dbReference type="PROSITE" id="PS00418">
    <property type="entry name" value="POTEX_CARLAVIRUS_COAT"/>
    <property type="match status" value="1"/>
</dbReference>
<dbReference type="GO" id="GO:0005198">
    <property type="term" value="F:structural molecule activity"/>
    <property type="evidence" value="ECO:0007669"/>
    <property type="project" value="InterPro"/>
</dbReference>
<dbReference type="EMBL" id="MW207172">
    <property type="protein sequence ID" value="QQX32732.1"/>
    <property type="molecule type" value="Genomic_RNA"/>
</dbReference>
<feature type="compositionally biased region" description="Polar residues" evidence="10">
    <location>
        <begin position="9"/>
        <end position="20"/>
    </location>
</feature>
<dbReference type="GO" id="GO:1990904">
    <property type="term" value="C:ribonucleoprotein complex"/>
    <property type="evidence" value="ECO:0007669"/>
    <property type="project" value="UniProtKB-KW"/>
</dbReference>
<feature type="domain" description="Potexviruses and carlaviruses coat protein" evidence="11">
    <location>
        <begin position="220"/>
        <end position="235"/>
    </location>
</feature>
<organism evidence="13">
    <name type="scientific">Helenium virus S</name>
    <name type="common">HelVS</name>
    <dbReference type="NCBI Taxonomy" id="12171"/>
    <lineage>
        <taxon>Viruses</taxon>
        <taxon>Riboviria</taxon>
        <taxon>Orthornavirae</taxon>
        <taxon>Kitrinoviricota</taxon>
        <taxon>Alsuviricetes</taxon>
        <taxon>Tymovirales</taxon>
        <taxon>Betaflexiviridae</taxon>
        <taxon>Quinvirinae</taxon>
        <taxon>Carlavirus</taxon>
        <taxon>Carlavirus sigmahelenii</taxon>
    </lineage>
</organism>
<dbReference type="PRINTS" id="PR00232">
    <property type="entry name" value="POTXCARLCOAT"/>
</dbReference>
<evidence type="ECO:0000256" key="1">
    <source>
        <dbReference type="ARBA" id="ARBA00004032"/>
    </source>
</evidence>
<accession>A0A7U0RB12</accession>
<proteinExistence type="inferred from homology"/>
<dbReference type="GO" id="GO:0019029">
    <property type="term" value="C:helical viral capsid"/>
    <property type="evidence" value="ECO:0007669"/>
    <property type="project" value="UniProtKB-KW"/>
</dbReference>
<keyword evidence="7" id="KW-0946">Virion</keyword>
<keyword evidence="5" id="KW-1139">Helical capsid protein</keyword>
<dbReference type="Pfam" id="PF08358">
    <property type="entry name" value="Flexi_CP_N"/>
    <property type="match status" value="1"/>
</dbReference>
<evidence type="ECO:0000313" key="12">
    <source>
        <dbReference type="EMBL" id="QQX32726.1"/>
    </source>
</evidence>
<feature type="compositionally biased region" description="Pro residues" evidence="10">
    <location>
        <begin position="21"/>
        <end position="34"/>
    </location>
</feature>
<evidence type="ECO:0000256" key="3">
    <source>
        <dbReference type="ARBA" id="ARBA00007202"/>
    </source>
</evidence>
<feature type="compositionally biased region" description="Basic and acidic residues" evidence="10">
    <location>
        <begin position="35"/>
        <end position="47"/>
    </location>
</feature>
<protein>
    <recommendedName>
        <fullName evidence="4">Capsid protein</fullName>
    </recommendedName>
    <alternativeName>
        <fullName evidence="9">Coat protein</fullName>
    </alternativeName>
</protein>
<evidence type="ECO:0000256" key="6">
    <source>
        <dbReference type="ARBA" id="ARBA00022561"/>
    </source>
</evidence>
<evidence type="ECO:0000256" key="8">
    <source>
        <dbReference type="ARBA" id="ARBA00023274"/>
    </source>
</evidence>
<dbReference type="InterPro" id="IPR000052">
    <property type="entry name" value="Pltvir_coat"/>
</dbReference>
<evidence type="ECO:0000256" key="7">
    <source>
        <dbReference type="ARBA" id="ARBA00022844"/>
    </source>
</evidence>
<evidence type="ECO:0000256" key="5">
    <source>
        <dbReference type="ARBA" id="ARBA00022497"/>
    </source>
</evidence>
<organismHost>
    <name type="scientific">Impatiens</name>
    <dbReference type="NCBI Taxonomy" id="35939"/>
</organismHost>
<name>A0A7U0RB12_HELVS</name>
<dbReference type="InterPro" id="IPR013569">
    <property type="entry name" value="Carlavirus_coat_N"/>
</dbReference>
<comment type="function">
    <text evidence="1">Required for genome encapsidation. Forms ribonucleoprotein complexes along with TGB1 helicase and viral RNA.</text>
</comment>
<comment type="similarity">
    <text evidence="3">Belongs to the potexviruses coat protein family.</text>
</comment>
<comment type="subcellular location">
    <subcellularLocation>
        <location evidence="2">Virion</location>
    </subcellularLocation>
</comment>
<evidence type="ECO:0000259" key="11">
    <source>
        <dbReference type="PROSITE" id="PS00418"/>
    </source>
</evidence>
<evidence type="ECO:0000256" key="9">
    <source>
        <dbReference type="ARBA" id="ARBA00031336"/>
    </source>
</evidence>
<dbReference type="EMBL" id="MW246812">
    <property type="protein sequence ID" value="QQX32726.1"/>
    <property type="molecule type" value="Genomic_RNA"/>
</dbReference>
<evidence type="ECO:0000256" key="2">
    <source>
        <dbReference type="ARBA" id="ARBA00004328"/>
    </source>
</evidence>
<sequence>MPPKAAPESSDTAGSQEQQQKPPPATPPVPTPPPGRREEVEDRAEDPILQRLESLTALLRSERSAVRVTNASFETGRPALQPTADMRGDVTNMYNRPSTDSLWAVKPKPISNNMATSEDMVKIKVALEGLGVPTEHITGIIYQMCFYCASTSSSSYQDPKGVFEWPGGAIMVDDVMGKVQEIAGIRRVCRLYAPVTWNYMHIHDSPPSDWASMGFAPNVKYAAFDCFDYVENPAAVQPLGGVIPRPTRDEYVAYNAYKLIVLNKANNNDTYSNFSAQITGGRMGPTIEHNFNNANNRKQ</sequence>
<keyword evidence="6 13" id="KW-0167">Capsid protein</keyword>
<evidence type="ECO:0000256" key="4">
    <source>
        <dbReference type="ARBA" id="ARBA00018091"/>
    </source>
</evidence>
<organismHost>
    <name type="scientific">Helenium amarum</name>
    <dbReference type="NCBI Taxonomy" id="289417"/>
</organismHost>
<evidence type="ECO:0000256" key="10">
    <source>
        <dbReference type="SAM" id="MobiDB-lite"/>
    </source>
</evidence>
<evidence type="ECO:0000313" key="13">
    <source>
        <dbReference type="EMBL" id="QQX32732.1"/>
    </source>
</evidence>
<feature type="region of interest" description="Disordered" evidence="10">
    <location>
        <begin position="1"/>
        <end position="47"/>
    </location>
</feature>